<organism evidence="1 2">
    <name type="scientific">Paenibacillus bovis</name>
    <dbReference type="NCBI Taxonomy" id="1616788"/>
    <lineage>
        <taxon>Bacteria</taxon>
        <taxon>Bacillati</taxon>
        <taxon>Bacillota</taxon>
        <taxon>Bacilli</taxon>
        <taxon>Bacillales</taxon>
        <taxon>Paenibacillaceae</taxon>
        <taxon>Paenibacillus</taxon>
    </lineage>
</organism>
<name>A0A172ZKY7_9BACL</name>
<dbReference type="InterPro" id="IPR009665">
    <property type="entry name" value="YyaC"/>
</dbReference>
<dbReference type="NCBIfam" id="TIGR02841">
    <property type="entry name" value="spore_YyaC"/>
    <property type="match status" value="1"/>
</dbReference>
<keyword evidence="2" id="KW-1185">Reference proteome</keyword>
<dbReference type="InterPro" id="IPR023430">
    <property type="entry name" value="Pept_HybD-like_dom_sf"/>
</dbReference>
<dbReference type="RefSeq" id="WP_060536325.1">
    <property type="nucleotide sequence ID" value="NZ_CP013023.1"/>
</dbReference>
<keyword evidence="1" id="KW-0378">Hydrolase</keyword>
<reference evidence="1 2" key="2">
    <citation type="journal article" date="2016" name="Int. J. Syst. Evol. Microbiol.">
        <title>Paenibacillus bovis sp. nov., isolated from raw yak (Bos grunniens) milk.</title>
        <authorList>
            <person name="Gao C."/>
            <person name="Han J."/>
            <person name="Liu Z."/>
            <person name="Xu X."/>
            <person name="Hang F."/>
            <person name="Wu Z."/>
        </authorList>
    </citation>
    <scope>NUCLEOTIDE SEQUENCE [LARGE SCALE GENOMIC DNA]</scope>
    <source>
        <strain evidence="1 2">BD3526</strain>
    </source>
</reference>
<dbReference type="EMBL" id="CP013023">
    <property type="protein sequence ID" value="ANF98248.1"/>
    <property type="molecule type" value="Genomic_DNA"/>
</dbReference>
<dbReference type="KEGG" id="pbv:AR543_21130"/>
<dbReference type="GO" id="GO:0008233">
    <property type="term" value="F:peptidase activity"/>
    <property type="evidence" value="ECO:0007669"/>
    <property type="project" value="UniProtKB-KW"/>
</dbReference>
<dbReference type="OrthoDB" id="9815953at2"/>
<evidence type="ECO:0000313" key="1">
    <source>
        <dbReference type="EMBL" id="ANF98248.1"/>
    </source>
</evidence>
<accession>A0A172ZKY7</accession>
<keyword evidence="1" id="KW-0645">Protease</keyword>
<dbReference type="SUPFAM" id="SSF53163">
    <property type="entry name" value="HybD-like"/>
    <property type="match status" value="1"/>
</dbReference>
<dbReference type="STRING" id="1616788.AR543_21130"/>
<sequence>MINRQSSLLPYDQQNRRNVNRDGLTQFFRMIHSRYVLEELAFVCIGTDRSTGDALGPLIGSGLEARGIPNITGTMEYPCDAHNLHERIPRISGELTIIAIDACLGQQRSVGLYSIGEEPLFPALSVGGKFPGVGTYSIAAIVNENGPKPYWTLQTTSLRHVMKMAEDVVEAAVRGLGVTD</sequence>
<dbReference type="Pfam" id="PF06866">
    <property type="entry name" value="DUF1256"/>
    <property type="match status" value="1"/>
</dbReference>
<reference evidence="2" key="1">
    <citation type="submission" date="2015-10" db="EMBL/GenBank/DDBJ databases">
        <title>Genome of Paenibacillus bovis sp. nov.</title>
        <authorList>
            <person name="Wu Z."/>
            <person name="Gao C."/>
            <person name="Liu Z."/>
            <person name="Zheng H."/>
        </authorList>
    </citation>
    <scope>NUCLEOTIDE SEQUENCE [LARGE SCALE GENOMIC DNA]</scope>
    <source>
        <strain evidence="2">BD3526</strain>
    </source>
</reference>
<gene>
    <name evidence="1" type="ORF">AR543_21130</name>
</gene>
<dbReference type="Proteomes" id="UP000078148">
    <property type="component" value="Chromosome"/>
</dbReference>
<proteinExistence type="predicted"/>
<protein>
    <submittedName>
        <fullName evidence="1">Spore protease YyaC</fullName>
    </submittedName>
</protein>
<dbReference type="GO" id="GO:0006508">
    <property type="term" value="P:proteolysis"/>
    <property type="evidence" value="ECO:0007669"/>
    <property type="project" value="UniProtKB-KW"/>
</dbReference>
<dbReference type="AlphaFoldDB" id="A0A172ZKY7"/>
<evidence type="ECO:0000313" key="2">
    <source>
        <dbReference type="Proteomes" id="UP000078148"/>
    </source>
</evidence>